<keyword evidence="2" id="KW-0645">Protease</keyword>
<dbReference type="InterPro" id="IPR007484">
    <property type="entry name" value="Peptidase_M28"/>
</dbReference>
<accession>A0A501WDP2</accession>
<gene>
    <name evidence="9" type="ORF">FJM65_08330</name>
</gene>
<keyword evidence="5" id="KW-0378">Hydrolase</keyword>
<dbReference type="Pfam" id="PF04389">
    <property type="entry name" value="Peptidase_M28"/>
    <property type="match status" value="1"/>
</dbReference>
<sequence length="576" mass="63482">MKKYLPLLAFLSLVAMGCNESSRKVNEEDEASSAAADSTALQPALQSISAEELLAYTTTLASDEFEGRAPASPGEDSTVAFLTREFKALGLQPGNPDGSYVQKVPMFGYTPSPTATIKANGKSINLNFPEDYVALTRRYVPEVEVSNSDMVFVGYGVVAPEYGWDDYKGLDVKGKTIVMLVNDPPVADPQHPDQLDSTMFGGKAMTYYGRWTYKYEIAAEKGAAAAIIIHETGPAGYPYEVISGSHSREGFEIITPDKNMSRAKVDAWITEPKAREIFTAVGRSFDELKEAARKKDFQPVPLKASASFNIKNQLREVQSQNVVAKLEGSDEKLKDEYVIYTAHWDHLGKDTTLQGDQVYNGALDNASGTAGLLEIAKAFTKLEKKPKRSILFLAVTAEEKGLLGSKYYASRPLYPLAKTVAVVNMDVLNAYGPTEDIVVVGYGNSTLEDVLAQEAKSQGRHIVPEATPEVGSFYRSDHFEFAKQGVPALYAESGVVARNQPADYVQKWNERYTANDYHSLTDEVRDDWNLQGAIEDLQLFFRVGYRVANSTEYPEWKEGTEFKAKREASLKAASVQ</sequence>
<dbReference type="InterPro" id="IPR045175">
    <property type="entry name" value="M28_fam"/>
</dbReference>
<feature type="chain" id="PRO_5021268289" evidence="7">
    <location>
        <begin position="18"/>
        <end position="576"/>
    </location>
</feature>
<dbReference type="InterPro" id="IPR046450">
    <property type="entry name" value="PA_dom_sf"/>
</dbReference>
<proteinExistence type="predicted"/>
<feature type="domain" description="Peptidase M28" evidence="8">
    <location>
        <begin position="321"/>
        <end position="538"/>
    </location>
</feature>
<name>A0A501WDP2_9BACT</name>
<keyword evidence="1" id="KW-0031">Aminopeptidase</keyword>
<dbReference type="SUPFAM" id="SSF52025">
    <property type="entry name" value="PA domain"/>
    <property type="match status" value="1"/>
</dbReference>
<dbReference type="CDD" id="cd05660">
    <property type="entry name" value="M28_like_PA"/>
    <property type="match status" value="1"/>
</dbReference>
<dbReference type="PROSITE" id="PS51257">
    <property type="entry name" value="PROKAR_LIPOPROTEIN"/>
    <property type="match status" value="1"/>
</dbReference>
<dbReference type="Proteomes" id="UP000316727">
    <property type="component" value="Unassembled WGS sequence"/>
</dbReference>
<dbReference type="GO" id="GO:0004177">
    <property type="term" value="F:aminopeptidase activity"/>
    <property type="evidence" value="ECO:0007669"/>
    <property type="project" value="UniProtKB-KW"/>
</dbReference>
<dbReference type="AlphaFoldDB" id="A0A501WDP2"/>
<dbReference type="Gene3D" id="3.40.630.10">
    <property type="entry name" value="Zn peptidases"/>
    <property type="match status" value="1"/>
</dbReference>
<evidence type="ECO:0000256" key="7">
    <source>
        <dbReference type="SAM" id="SignalP"/>
    </source>
</evidence>
<evidence type="ECO:0000313" key="10">
    <source>
        <dbReference type="Proteomes" id="UP000316727"/>
    </source>
</evidence>
<evidence type="ECO:0000256" key="4">
    <source>
        <dbReference type="ARBA" id="ARBA00022729"/>
    </source>
</evidence>
<dbReference type="FunFam" id="3.40.630.10:FF:000088">
    <property type="entry name" value="Peptidase M20"/>
    <property type="match status" value="1"/>
</dbReference>
<evidence type="ECO:0000256" key="3">
    <source>
        <dbReference type="ARBA" id="ARBA00022723"/>
    </source>
</evidence>
<feature type="signal peptide" evidence="7">
    <location>
        <begin position="1"/>
        <end position="17"/>
    </location>
</feature>
<dbReference type="GO" id="GO:0006508">
    <property type="term" value="P:proteolysis"/>
    <property type="evidence" value="ECO:0007669"/>
    <property type="project" value="UniProtKB-KW"/>
</dbReference>
<evidence type="ECO:0000256" key="1">
    <source>
        <dbReference type="ARBA" id="ARBA00022438"/>
    </source>
</evidence>
<evidence type="ECO:0000256" key="6">
    <source>
        <dbReference type="ARBA" id="ARBA00022833"/>
    </source>
</evidence>
<evidence type="ECO:0000313" key="9">
    <source>
        <dbReference type="EMBL" id="TPE45007.1"/>
    </source>
</evidence>
<dbReference type="SUPFAM" id="SSF53187">
    <property type="entry name" value="Zn-dependent exopeptidases"/>
    <property type="match status" value="1"/>
</dbReference>
<dbReference type="EMBL" id="VFRQ01000003">
    <property type="protein sequence ID" value="TPE45007.1"/>
    <property type="molecule type" value="Genomic_DNA"/>
</dbReference>
<comment type="caution">
    <text evidence="9">The sequence shown here is derived from an EMBL/GenBank/DDBJ whole genome shotgun (WGS) entry which is preliminary data.</text>
</comment>
<evidence type="ECO:0000259" key="8">
    <source>
        <dbReference type="Pfam" id="PF04389"/>
    </source>
</evidence>
<dbReference type="Gene3D" id="3.50.30.30">
    <property type="match status" value="1"/>
</dbReference>
<dbReference type="PANTHER" id="PTHR12147:SF56">
    <property type="entry name" value="AMINOPEPTIDASE YDR415C-RELATED"/>
    <property type="match status" value="1"/>
</dbReference>
<evidence type="ECO:0000256" key="2">
    <source>
        <dbReference type="ARBA" id="ARBA00022670"/>
    </source>
</evidence>
<dbReference type="OrthoDB" id="844214at2"/>
<keyword evidence="4 7" id="KW-0732">Signal</keyword>
<keyword evidence="10" id="KW-1185">Reference proteome</keyword>
<organism evidence="9 10">
    <name type="scientific">Pontibacter mangrovi</name>
    <dbReference type="NCBI Taxonomy" id="2589816"/>
    <lineage>
        <taxon>Bacteria</taxon>
        <taxon>Pseudomonadati</taxon>
        <taxon>Bacteroidota</taxon>
        <taxon>Cytophagia</taxon>
        <taxon>Cytophagales</taxon>
        <taxon>Hymenobacteraceae</taxon>
        <taxon>Pontibacter</taxon>
    </lineage>
</organism>
<dbReference type="GO" id="GO:0046872">
    <property type="term" value="F:metal ion binding"/>
    <property type="evidence" value="ECO:0007669"/>
    <property type="project" value="UniProtKB-KW"/>
</dbReference>
<protein>
    <submittedName>
        <fullName evidence="9">M28 family peptidase</fullName>
    </submittedName>
</protein>
<keyword evidence="6" id="KW-0862">Zinc</keyword>
<evidence type="ECO:0000256" key="5">
    <source>
        <dbReference type="ARBA" id="ARBA00022801"/>
    </source>
</evidence>
<keyword evidence="3" id="KW-0479">Metal-binding</keyword>
<dbReference type="RefSeq" id="WP_140621030.1">
    <property type="nucleotide sequence ID" value="NZ_VFRQ01000003.1"/>
</dbReference>
<dbReference type="PANTHER" id="PTHR12147">
    <property type="entry name" value="METALLOPEPTIDASE M28 FAMILY MEMBER"/>
    <property type="match status" value="1"/>
</dbReference>
<dbReference type="GO" id="GO:0008235">
    <property type="term" value="F:metalloexopeptidase activity"/>
    <property type="evidence" value="ECO:0007669"/>
    <property type="project" value="InterPro"/>
</dbReference>
<reference evidence="9 10" key="1">
    <citation type="submission" date="2019-06" db="EMBL/GenBank/DDBJ databases">
        <title>A novel bacterium of genus Pontibacter, isolated from marine sediment.</title>
        <authorList>
            <person name="Huang H."/>
            <person name="Mo K."/>
            <person name="Hu Y."/>
        </authorList>
    </citation>
    <scope>NUCLEOTIDE SEQUENCE [LARGE SCALE GENOMIC DNA]</scope>
    <source>
        <strain evidence="9 10">HB172049</strain>
    </source>
</reference>